<reference evidence="1 2" key="1">
    <citation type="submission" date="2022-06" db="EMBL/GenBank/DDBJ databases">
        <title>Whole genome sequence of Streptomyces griseoincarnatus RB7AG.</title>
        <authorList>
            <person name="Ray L."/>
            <person name="Behera S."/>
            <person name="Panda A.N."/>
        </authorList>
    </citation>
    <scope>NUCLEOTIDE SEQUENCE [LARGE SCALE GENOMIC DNA]</scope>
    <source>
        <strain evidence="1 2">RB7AG</strain>
    </source>
</reference>
<dbReference type="EMBL" id="JAMQBH010000029">
    <property type="protein sequence ID" value="MCM2517902.1"/>
    <property type="molecule type" value="Genomic_DNA"/>
</dbReference>
<organism evidence="1 2">
    <name type="scientific">Streptomyces griseoincarnatus</name>
    <dbReference type="NCBI Taxonomy" id="29305"/>
    <lineage>
        <taxon>Bacteria</taxon>
        <taxon>Bacillati</taxon>
        <taxon>Actinomycetota</taxon>
        <taxon>Actinomycetes</taxon>
        <taxon>Kitasatosporales</taxon>
        <taxon>Streptomycetaceae</taxon>
        <taxon>Streptomyces</taxon>
        <taxon>Streptomyces griseoincarnatus group</taxon>
    </lineage>
</organism>
<name>A0ABT0W2V6_STRGI</name>
<dbReference type="RefSeq" id="WP_251100224.1">
    <property type="nucleotide sequence ID" value="NZ_JAMQBH010000029.1"/>
</dbReference>
<gene>
    <name evidence="1" type="ORF">NC658_32435</name>
</gene>
<evidence type="ECO:0000313" key="2">
    <source>
        <dbReference type="Proteomes" id="UP001523263"/>
    </source>
</evidence>
<evidence type="ECO:0000313" key="1">
    <source>
        <dbReference type="EMBL" id="MCM2517902.1"/>
    </source>
</evidence>
<sequence length="400" mass="45099">MEVEAFFSSGDGWAEPWGLDIELIESLRFGPPAGRTDLDVAIALTRLLHHDFVSHGTDGKGRHLDDENVPVVIKAHRAVLERLALKPPTWPFRTFDGPRGFGTYWRDNNMSGSWKARRDCIEQILGPTRDALEDLQELEYERRFSKGPLGTFKNLIFAAAGAKPQIVLRDAVNNDVEIVRHADTCLVFTDPLPPHGLTWRQMVAWWTNNHQPYADEKRAADALYRSLDSPPEQLLMITYCARYAEEGCFDLPALIPQVYLHYDPYTRRSGKQSGALYRQRMDFLLLAPDRSRIVIEVDGVQHYGRPNPPNEQGQVTHTAAPQLYAEMVAEDRRLRLAGYEIYRFGGWELTAPGGKQLLEDFHRTPHPAPEADAVNRRFARPGGVAVPPGLSGSAWHGCEA</sequence>
<protein>
    <recommendedName>
        <fullName evidence="3">AbiJ-NTD3 domain-containing protein</fullName>
    </recommendedName>
</protein>
<keyword evidence="2" id="KW-1185">Reference proteome</keyword>
<comment type="caution">
    <text evidence="1">The sequence shown here is derived from an EMBL/GenBank/DDBJ whole genome shotgun (WGS) entry which is preliminary data.</text>
</comment>
<dbReference type="Proteomes" id="UP001523263">
    <property type="component" value="Unassembled WGS sequence"/>
</dbReference>
<evidence type="ECO:0008006" key="3">
    <source>
        <dbReference type="Google" id="ProtNLM"/>
    </source>
</evidence>
<proteinExistence type="predicted"/>
<accession>A0ABT0W2V6</accession>